<keyword evidence="3" id="KW-0500">Molybdenum</keyword>
<evidence type="ECO:0000256" key="2">
    <source>
        <dbReference type="ARBA" id="ARBA00022485"/>
    </source>
</evidence>
<dbReference type="Pfam" id="PF01568">
    <property type="entry name" value="Molydop_binding"/>
    <property type="match status" value="1"/>
</dbReference>
<dbReference type="PANTHER" id="PTHR43742:SF9">
    <property type="entry name" value="TETRATHIONATE REDUCTASE SUBUNIT A"/>
    <property type="match status" value="1"/>
</dbReference>
<keyword evidence="5" id="KW-0732">Signal</keyword>
<dbReference type="InterPro" id="IPR006657">
    <property type="entry name" value="MoPterin_dinucl-bd_dom"/>
</dbReference>
<dbReference type="EMBL" id="DSVI01000008">
    <property type="protein sequence ID" value="HGT47867.1"/>
    <property type="molecule type" value="Genomic_DNA"/>
</dbReference>
<dbReference type="SUPFAM" id="SSF50692">
    <property type="entry name" value="ADC-like"/>
    <property type="match status" value="1"/>
</dbReference>
<keyword evidence="2" id="KW-0004">4Fe-4S</keyword>
<dbReference type="PROSITE" id="PS51318">
    <property type="entry name" value="TAT"/>
    <property type="match status" value="1"/>
</dbReference>
<feature type="domain" description="4Fe-4S Mo/W bis-MGD-type" evidence="9">
    <location>
        <begin position="58"/>
        <end position="131"/>
    </location>
</feature>
<dbReference type="AlphaFoldDB" id="A0A832DI74"/>
<name>A0A832DI74_9BACT</name>
<keyword evidence="4" id="KW-0479">Metal-binding</keyword>
<dbReference type="InterPro" id="IPR006963">
    <property type="entry name" value="Mopterin_OxRdtase_4Fe-4S_dom"/>
</dbReference>
<dbReference type="PANTHER" id="PTHR43742">
    <property type="entry name" value="TRIMETHYLAMINE-N-OXIDE REDUCTASE"/>
    <property type="match status" value="1"/>
</dbReference>
<evidence type="ECO:0000256" key="4">
    <source>
        <dbReference type="ARBA" id="ARBA00022723"/>
    </source>
</evidence>
<comment type="caution">
    <text evidence="10">The sequence shown here is derived from an EMBL/GenBank/DDBJ whole genome shotgun (WGS) entry which is preliminary data.</text>
</comment>
<comment type="similarity">
    <text evidence="1">Belongs to the prokaryotic molybdopterin-containing oxidoreductase family.</text>
</comment>
<dbReference type="Pfam" id="PF00384">
    <property type="entry name" value="Molybdopterin"/>
    <property type="match status" value="1"/>
</dbReference>
<dbReference type="CDD" id="cd02780">
    <property type="entry name" value="MopB_CT_Tetrathionate_Arsenate-R"/>
    <property type="match status" value="1"/>
</dbReference>
<dbReference type="SUPFAM" id="SSF53706">
    <property type="entry name" value="Formate dehydrogenase/DMSO reductase, domains 1-3"/>
    <property type="match status" value="1"/>
</dbReference>
<dbReference type="Gene3D" id="3.40.228.10">
    <property type="entry name" value="Dimethylsulfoxide Reductase, domain 2"/>
    <property type="match status" value="1"/>
</dbReference>
<sequence>MKQELIDKSRRSFLAKGALLGGGALAAIFGGEKVSAQTQQMIIKSKRPDVDYPFNDPENIIYSACLNCNTGCGIKAKIQDGVLAKIDGNPYNPWTMVPHLSMKTDIDEAARIDGALCPKGQAGVQIAYDPYRIRKVLKRAGKRGENKWITISFEDAIKEIVEGGKLFANVPGEENRVVEGLKDIMALLDAEVAKAMADDIKAIWDEKDKTKKKELVAAFKEKHKAHLDKLIDPEHPDLGPKNNQFVIAWGRLKNGRKDFLSRFGSAFGTTNLHGHTTVCQGSLYFTCKAISEQYQGGKFTGGQKFYWQADLEHAKYVLFVGANLFEANYGPTNRTVRLTENLAKGYTKIAVADPRFSKLASKAHKWLPIKPGTDSALALAMIQWIINNNRYDEKFLRNANKAAAKESNETSWTNSTWLVEIKDGQPGKLIRAADFGLKSAEKRKIADPKDKTKEIEYEEKFMVVMVNGKPTWVDPNDEKNPVYGDLFVDAELTNKEGKKVRVKSGLQILKESAEENSISKWCEIAGVNEKDVIEVARELTSYGKQAAVDIHRGPAQHTNGFYNVLSWMSLNMLLGNFDWAGGLSKGATYKYDGSKGGVFDLTKVKGKIPTFGISSIRHDVDYDKTTIFEGYPAKRNWYPLSSDIYEEIIPSIGDAYPYPIKALFFYMGAPTYALPAGHTNIEVLADVNKLPLFFCSDILIGSTSMYADYIFPDLSFLERWEFQGTHPNMPAKVENVRQPVISPIPEKVKVYGEEVPICLESLMMALNEKLGLKAFGKNALGDGIDFTRPEDFYLRAVANIAFGEEPGKEVPDANDRELEVFSKARRHLDKSVFDEQKWKQIVGDDKWRKVVYILNRGGRFEDHHKSFEGDKLKNKYAALLNLYQEKTATKKYSATGKHYYGYAKYIPIMNYAQQSVDDLSEGYDLHLITHRTITQTKSRTIAAYWLQPIMPENGILVNPKDAKKLGLRKDDLVKVISATNKEGQWDLKNGKTKDIVGKVIPTETIRPGVVSFVLGFGHWATGADDFYVDGEKIKGDSRRAKGVHANAAMWTDPSLRNNTCMLDPVGGSVSFYDTKVKLVKV</sequence>
<keyword evidence="8" id="KW-0411">Iron-sulfur</keyword>
<evidence type="ECO:0000256" key="1">
    <source>
        <dbReference type="ARBA" id="ARBA00010312"/>
    </source>
</evidence>
<keyword evidence="7" id="KW-0408">Iron</keyword>
<dbReference type="Gene3D" id="2.40.40.20">
    <property type="match status" value="1"/>
</dbReference>
<gene>
    <name evidence="10" type="ORF">ENS56_07520</name>
</gene>
<dbReference type="GO" id="GO:0043546">
    <property type="term" value="F:molybdopterin cofactor binding"/>
    <property type="evidence" value="ECO:0007669"/>
    <property type="project" value="InterPro"/>
</dbReference>
<evidence type="ECO:0000256" key="8">
    <source>
        <dbReference type="ARBA" id="ARBA00023014"/>
    </source>
</evidence>
<evidence type="ECO:0000259" key="9">
    <source>
        <dbReference type="PROSITE" id="PS51669"/>
    </source>
</evidence>
<dbReference type="GO" id="GO:0016491">
    <property type="term" value="F:oxidoreductase activity"/>
    <property type="evidence" value="ECO:0007669"/>
    <property type="project" value="UniProtKB-KW"/>
</dbReference>
<dbReference type="InterPro" id="IPR006656">
    <property type="entry name" value="Mopterin_OxRdtase"/>
</dbReference>
<dbReference type="GO" id="GO:0051539">
    <property type="term" value="F:4 iron, 4 sulfur cluster binding"/>
    <property type="evidence" value="ECO:0007669"/>
    <property type="project" value="UniProtKB-KW"/>
</dbReference>
<evidence type="ECO:0000256" key="6">
    <source>
        <dbReference type="ARBA" id="ARBA00023002"/>
    </source>
</evidence>
<dbReference type="PROSITE" id="PS51669">
    <property type="entry name" value="4FE4S_MOW_BIS_MGD"/>
    <property type="match status" value="1"/>
</dbReference>
<proteinExistence type="inferred from homology"/>
<evidence type="ECO:0000313" key="10">
    <source>
        <dbReference type="EMBL" id="HGT47867.1"/>
    </source>
</evidence>
<evidence type="ECO:0000256" key="5">
    <source>
        <dbReference type="ARBA" id="ARBA00022729"/>
    </source>
</evidence>
<dbReference type="InterPro" id="IPR006311">
    <property type="entry name" value="TAT_signal"/>
</dbReference>
<accession>A0A832DI74</accession>
<dbReference type="InterPro" id="IPR037946">
    <property type="entry name" value="MopB_CT_Tetrathionate"/>
</dbReference>
<dbReference type="Pfam" id="PF04879">
    <property type="entry name" value="Molybdop_Fe4S4"/>
    <property type="match status" value="1"/>
</dbReference>
<dbReference type="GO" id="GO:0046872">
    <property type="term" value="F:metal ion binding"/>
    <property type="evidence" value="ECO:0007669"/>
    <property type="project" value="UniProtKB-KW"/>
</dbReference>
<protein>
    <submittedName>
        <fullName evidence="10">Molybdopterin oxidoreductase</fullName>
    </submittedName>
</protein>
<dbReference type="InterPro" id="IPR050612">
    <property type="entry name" value="Prok_Mopterin_Oxidored"/>
</dbReference>
<dbReference type="Gene3D" id="3.40.50.740">
    <property type="match status" value="1"/>
</dbReference>
<keyword evidence="6" id="KW-0560">Oxidoreductase</keyword>
<evidence type="ECO:0000256" key="7">
    <source>
        <dbReference type="ARBA" id="ARBA00023004"/>
    </source>
</evidence>
<evidence type="ECO:0000256" key="3">
    <source>
        <dbReference type="ARBA" id="ARBA00022505"/>
    </source>
</evidence>
<dbReference type="Gene3D" id="3.30.200.210">
    <property type="match status" value="1"/>
</dbReference>
<dbReference type="InterPro" id="IPR009010">
    <property type="entry name" value="Asp_de-COase-like_dom_sf"/>
</dbReference>
<organism evidence="10">
    <name type="scientific">Ignavibacterium album</name>
    <dbReference type="NCBI Taxonomy" id="591197"/>
    <lineage>
        <taxon>Bacteria</taxon>
        <taxon>Pseudomonadati</taxon>
        <taxon>Ignavibacteriota</taxon>
        <taxon>Ignavibacteria</taxon>
        <taxon>Ignavibacteriales</taxon>
        <taxon>Ignavibacteriaceae</taxon>
        <taxon>Ignavibacterium</taxon>
    </lineage>
</organism>
<reference evidence="10" key="1">
    <citation type="journal article" date="2020" name="mSystems">
        <title>Genome- and Community-Level Interaction Insights into Carbon Utilization and Element Cycling Functions of Hydrothermarchaeota in Hydrothermal Sediment.</title>
        <authorList>
            <person name="Zhou Z."/>
            <person name="Liu Y."/>
            <person name="Xu W."/>
            <person name="Pan J."/>
            <person name="Luo Z.H."/>
            <person name="Li M."/>
        </authorList>
    </citation>
    <scope>NUCLEOTIDE SEQUENCE [LARGE SCALE GENOMIC DNA]</scope>
    <source>
        <strain evidence="10">SpSt-500</strain>
    </source>
</reference>
<dbReference type="SMART" id="SM00926">
    <property type="entry name" value="Molybdop_Fe4S4"/>
    <property type="match status" value="1"/>
</dbReference>